<accession>A0AAV1TS92</accession>
<dbReference type="AlphaFoldDB" id="A0AAV1TS92"/>
<evidence type="ECO:0000313" key="1">
    <source>
        <dbReference type="EMBL" id="CAK7924142.1"/>
    </source>
</evidence>
<gene>
    <name evidence="1" type="ORF">PM001_LOCUS9292</name>
</gene>
<name>A0AAV1TS92_9STRA</name>
<organism evidence="1 2">
    <name type="scientific">Peronospora matthiolae</name>
    <dbReference type="NCBI Taxonomy" id="2874970"/>
    <lineage>
        <taxon>Eukaryota</taxon>
        <taxon>Sar</taxon>
        <taxon>Stramenopiles</taxon>
        <taxon>Oomycota</taxon>
        <taxon>Peronosporomycetes</taxon>
        <taxon>Peronosporales</taxon>
        <taxon>Peronosporaceae</taxon>
        <taxon>Peronospora</taxon>
    </lineage>
</organism>
<proteinExistence type="predicted"/>
<dbReference type="Proteomes" id="UP001162060">
    <property type="component" value="Unassembled WGS sequence"/>
</dbReference>
<protein>
    <submittedName>
        <fullName evidence="1">Uncharacterized protein</fullName>
    </submittedName>
</protein>
<dbReference type="EMBL" id="CAKLBY020000072">
    <property type="protein sequence ID" value="CAK7924142.1"/>
    <property type="molecule type" value="Genomic_DNA"/>
</dbReference>
<sequence length="44" mass="4919">MELGNAKIILVFAMRWEVPARHGNIPNAYAKADQEDHLDTLATP</sequence>
<evidence type="ECO:0000313" key="2">
    <source>
        <dbReference type="Proteomes" id="UP001162060"/>
    </source>
</evidence>
<comment type="caution">
    <text evidence="1">The sequence shown here is derived from an EMBL/GenBank/DDBJ whole genome shotgun (WGS) entry which is preliminary data.</text>
</comment>
<reference evidence="1" key="1">
    <citation type="submission" date="2024-01" db="EMBL/GenBank/DDBJ databases">
        <authorList>
            <person name="Webb A."/>
        </authorList>
    </citation>
    <scope>NUCLEOTIDE SEQUENCE</scope>
    <source>
        <strain evidence="1">Pm1</strain>
    </source>
</reference>